<dbReference type="STRING" id="593750.Metfor_1937"/>
<dbReference type="PROSITE" id="PS51257">
    <property type="entry name" value="PROKAR_LIPOPROTEIN"/>
    <property type="match status" value="1"/>
</dbReference>
<dbReference type="eggNOG" id="arCOG02491">
    <property type="taxonomic scope" value="Archaea"/>
</dbReference>
<dbReference type="AlphaFoldDB" id="L0HFZ8"/>
<dbReference type="InParanoid" id="L0HFZ8"/>
<accession>L0HFZ8</accession>
<sequence length="455" mass="47667" precursor="true">MKGSKRVRLSCCSGMVRCRAGTGISLLAILLLACLTTPVLAILPECGGRIDTGESDVSANSFLAMSANSSHLASISGNRIFLVTEDGRVAWNSTPGGDLRQIKITSGGERIAAASWDRELVLLDGNGTLLWKKDLPDHVLDLAVTGNGSTILTAGMVVWPGTGGNVTLTDGNGTMVWNYRTPVPVGSIAQSDDGKYIVAGASAYSRAEVLPEADLFFLDNTGHLLWSVTTHGGNAVAMDRSGSSVAVVTLNKNILALYTWDGARLFTRQLPVGSRSVVLSPDGNSVYIAVTAGEGPSENTRALPTVICLDRKGQPVWNNSPDVRIENTYYSSLHASGNGHVLVAGSSGGIVSILDENGARLSECSADGPVQDVALSDNGKTIGVRTGNSLYRITREKPAEVNLSESGPEQSFGVTVSPGQPAQPTPTRQSPLMITVVVVATGISLAVCRHSRKRG</sequence>
<reference evidence="3 4" key="2">
    <citation type="journal article" date="2014" name="Genome Announc.">
        <title>Complete Genome Sequence of Methanoregula formicica SMSPT, a Mesophilic Hydrogenotrophic Methanogen Isolated from a Methanogenic Upflow Anaerobic Sludge Blanket Reactor.</title>
        <authorList>
            <person name="Yamamoto K."/>
            <person name="Tamaki H."/>
            <person name="Cadillo-Quiroz H."/>
            <person name="Imachi H."/>
            <person name="Kyrpides N."/>
            <person name="Woyke T."/>
            <person name="Goodwin L."/>
            <person name="Zinder S.H."/>
            <person name="Kamagata Y."/>
            <person name="Liu W.T."/>
        </authorList>
    </citation>
    <scope>NUCLEOTIDE SEQUENCE [LARGE SCALE GENOMIC DNA]</scope>
    <source>
        <strain evidence="4">DSM 22288 / NBRC 105244 / SMSP</strain>
    </source>
</reference>
<dbReference type="Pfam" id="PF13360">
    <property type="entry name" value="PQQ_2"/>
    <property type="match status" value="1"/>
</dbReference>
<name>L0HFZ8_METFS</name>
<dbReference type="Gene3D" id="2.130.10.10">
    <property type="entry name" value="YVTN repeat-like/Quinoprotein amine dehydrogenase"/>
    <property type="match status" value="1"/>
</dbReference>
<feature type="compositionally biased region" description="Polar residues" evidence="1">
    <location>
        <begin position="403"/>
        <end position="428"/>
    </location>
</feature>
<keyword evidence="4" id="KW-1185">Reference proteome</keyword>
<reference evidence="4" key="1">
    <citation type="submission" date="2011-12" db="EMBL/GenBank/DDBJ databases">
        <title>Complete sequence of Methanoregula formicicum SMSP.</title>
        <authorList>
            <person name="Lucas S."/>
            <person name="Han J."/>
            <person name="Lapidus A."/>
            <person name="Cheng J.-F."/>
            <person name="Goodwin L."/>
            <person name="Pitluck S."/>
            <person name="Peters L."/>
            <person name="Ovchinnikova G."/>
            <person name="Teshima H."/>
            <person name="Detter J.C."/>
            <person name="Han C."/>
            <person name="Tapia R."/>
            <person name="Land M."/>
            <person name="Hauser L."/>
            <person name="Kyrpides N."/>
            <person name="Ivanova N."/>
            <person name="Pagani I."/>
            <person name="Imachi H."/>
            <person name="Tamaki H."/>
            <person name="Sekiguchi Y."/>
            <person name="Kamagata Y."/>
            <person name="Cadillo-Quiroz H."/>
            <person name="Zinder S."/>
            <person name="Liu W.-T."/>
            <person name="Woyke T."/>
        </authorList>
    </citation>
    <scope>NUCLEOTIDE SEQUENCE [LARGE SCALE GENOMIC DNA]</scope>
    <source>
        <strain evidence="4">DSM 22288 / NBRC 105244 / SMSP</strain>
    </source>
</reference>
<dbReference type="EMBL" id="CP003167">
    <property type="protein sequence ID" value="AGB02955.1"/>
    <property type="molecule type" value="Genomic_DNA"/>
</dbReference>
<dbReference type="InterPro" id="IPR015943">
    <property type="entry name" value="WD40/YVTN_repeat-like_dom_sf"/>
</dbReference>
<dbReference type="HOGENOM" id="CLU_600807_0_0_2"/>
<feature type="domain" description="Pyrrolo-quinoline quinone repeat" evidence="2">
    <location>
        <begin position="75"/>
        <end position="182"/>
    </location>
</feature>
<dbReference type="Proteomes" id="UP000010824">
    <property type="component" value="Chromosome"/>
</dbReference>
<protein>
    <submittedName>
        <fullName evidence="3">WD40-like repeat protein</fullName>
    </submittedName>
</protein>
<organism evidence="3 4">
    <name type="scientific">Methanoregula formicica (strain DSM 22288 / NBRC 105244 / SMSP)</name>
    <dbReference type="NCBI Taxonomy" id="593750"/>
    <lineage>
        <taxon>Archaea</taxon>
        <taxon>Methanobacteriati</taxon>
        <taxon>Methanobacteriota</taxon>
        <taxon>Stenosarchaea group</taxon>
        <taxon>Methanomicrobia</taxon>
        <taxon>Methanomicrobiales</taxon>
        <taxon>Methanoregulaceae</taxon>
        <taxon>Methanoregula</taxon>
    </lineage>
</organism>
<dbReference type="InterPro" id="IPR002372">
    <property type="entry name" value="PQQ_rpt_dom"/>
</dbReference>
<evidence type="ECO:0000256" key="1">
    <source>
        <dbReference type="SAM" id="MobiDB-lite"/>
    </source>
</evidence>
<dbReference type="SUPFAM" id="SSF69322">
    <property type="entry name" value="Tricorn protease domain 2"/>
    <property type="match status" value="1"/>
</dbReference>
<evidence type="ECO:0000259" key="2">
    <source>
        <dbReference type="Pfam" id="PF13360"/>
    </source>
</evidence>
<evidence type="ECO:0000313" key="3">
    <source>
        <dbReference type="EMBL" id="AGB02955.1"/>
    </source>
</evidence>
<gene>
    <name evidence="3" type="ordered locus">Metfor_1937</name>
</gene>
<dbReference type="KEGG" id="mfo:Metfor_1937"/>
<proteinExistence type="predicted"/>
<feature type="region of interest" description="Disordered" evidence="1">
    <location>
        <begin position="401"/>
        <end position="428"/>
    </location>
</feature>
<evidence type="ECO:0000313" key="4">
    <source>
        <dbReference type="Proteomes" id="UP000010824"/>
    </source>
</evidence>